<dbReference type="AlphaFoldDB" id="A0A518ERL1"/>
<sequence>MKDVQGLPPRDVLLILEPPAAPHAADHGGSAEPGDGPPILRMRLAADPNAPRIHLQQGRVKRHDGPIGPFFQALENELLGAELRRIAQVKGDRIVIVEFKSGGGKRALLLELFGRRANAVLLGSGDKVLAVAMESPRKGNAEPRLVIGEEWKAPGLGAPPSDPGPSIEEAFPAPAEPPPGKVKDRAPLSWRVESSLGQEAEEAHAEDARRTLRQRVKRRMGSAEGLLRGLRAKAEAASQADRVRQDGELVKAMLGTFARGATVLEVQDWFEEGAPTRRIELDPKLSPNENVQKLFDRFHKLERARSTVLEEIERAESRLLELTALAERAEDTDLDAEAVDDEAVAQGLLEPRQISDVRKKKQPAPRKPYRTFIGSKGSEIRVGRTARDNDTLSIRLARGSDYWLHTADVPGSHVILCTARGQEPHQEEILDAAHLAIHFSPVRGTDRAPVHVVQRKHLHKPKGAKPGLVTLSGGRILEVRVQPARLSALLRGSGPSPDPKS</sequence>
<reference evidence="3 4" key="1">
    <citation type="submission" date="2019-02" db="EMBL/GenBank/DDBJ databases">
        <title>Deep-cultivation of Planctomycetes and their phenomic and genomic characterization uncovers novel biology.</title>
        <authorList>
            <person name="Wiegand S."/>
            <person name="Jogler M."/>
            <person name="Boedeker C."/>
            <person name="Pinto D."/>
            <person name="Vollmers J."/>
            <person name="Rivas-Marin E."/>
            <person name="Kohn T."/>
            <person name="Peeters S.H."/>
            <person name="Heuer A."/>
            <person name="Rast P."/>
            <person name="Oberbeckmann S."/>
            <person name="Bunk B."/>
            <person name="Jeske O."/>
            <person name="Meyerdierks A."/>
            <person name="Storesund J.E."/>
            <person name="Kallscheuer N."/>
            <person name="Luecker S."/>
            <person name="Lage O.M."/>
            <person name="Pohl T."/>
            <person name="Merkel B.J."/>
            <person name="Hornburger P."/>
            <person name="Mueller R.-W."/>
            <person name="Bruemmer F."/>
            <person name="Labrenz M."/>
            <person name="Spormann A.M."/>
            <person name="Op den Camp H."/>
            <person name="Overmann J."/>
            <person name="Amann R."/>
            <person name="Jetten M.S.M."/>
            <person name="Mascher T."/>
            <person name="Medema M.H."/>
            <person name="Devos D.P."/>
            <person name="Kaster A.-K."/>
            <person name="Ovreas L."/>
            <person name="Rohde M."/>
            <person name="Galperin M.Y."/>
            <person name="Jogler C."/>
        </authorList>
    </citation>
    <scope>NUCLEOTIDE SEQUENCE [LARGE SCALE GENOMIC DNA]</scope>
    <source>
        <strain evidence="3 4">Poly30</strain>
    </source>
</reference>
<dbReference type="Proteomes" id="UP000320390">
    <property type="component" value="Chromosome"/>
</dbReference>
<evidence type="ECO:0000313" key="3">
    <source>
        <dbReference type="EMBL" id="QDV06731.1"/>
    </source>
</evidence>
<accession>A0A518ERL1</accession>
<dbReference type="GO" id="GO:0072344">
    <property type="term" value="P:rescue of stalled ribosome"/>
    <property type="evidence" value="ECO:0007669"/>
    <property type="project" value="TreeGrafter"/>
</dbReference>
<protein>
    <recommendedName>
        <fullName evidence="5">NFACT RNA-binding domain-containing protein</fullName>
    </recommendedName>
</protein>
<dbReference type="Pfam" id="PF05833">
    <property type="entry name" value="NFACT_N"/>
    <property type="match status" value="2"/>
</dbReference>
<dbReference type="RefSeq" id="WP_145197163.1">
    <property type="nucleotide sequence ID" value="NZ_CP036434.1"/>
</dbReference>
<feature type="coiled-coil region" evidence="1">
    <location>
        <begin position="298"/>
        <end position="332"/>
    </location>
</feature>
<proteinExistence type="predicted"/>
<dbReference type="PANTHER" id="PTHR15239:SF6">
    <property type="entry name" value="RIBOSOME QUALITY CONTROL COMPLEX SUBUNIT NEMF"/>
    <property type="match status" value="1"/>
</dbReference>
<keyword evidence="1" id="KW-0175">Coiled coil</keyword>
<dbReference type="InterPro" id="IPR051608">
    <property type="entry name" value="RQC_Subunit_NEMF"/>
</dbReference>
<dbReference type="GO" id="GO:1990112">
    <property type="term" value="C:RQC complex"/>
    <property type="evidence" value="ECO:0007669"/>
    <property type="project" value="TreeGrafter"/>
</dbReference>
<dbReference type="PANTHER" id="PTHR15239">
    <property type="entry name" value="NUCLEAR EXPORT MEDIATOR FACTOR NEMF"/>
    <property type="match status" value="1"/>
</dbReference>
<dbReference type="GO" id="GO:0000049">
    <property type="term" value="F:tRNA binding"/>
    <property type="evidence" value="ECO:0007669"/>
    <property type="project" value="TreeGrafter"/>
</dbReference>
<keyword evidence="4" id="KW-1185">Reference proteome</keyword>
<dbReference type="GO" id="GO:0043023">
    <property type="term" value="F:ribosomal large subunit binding"/>
    <property type="evidence" value="ECO:0007669"/>
    <property type="project" value="TreeGrafter"/>
</dbReference>
<name>A0A518ERL1_9BACT</name>
<organism evidence="3 4">
    <name type="scientific">Saltatorellus ferox</name>
    <dbReference type="NCBI Taxonomy" id="2528018"/>
    <lineage>
        <taxon>Bacteria</taxon>
        <taxon>Pseudomonadati</taxon>
        <taxon>Planctomycetota</taxon>
        <taxon>Planctomycetia</taxon>
        <taxon>Planctomycetia incertae sedis</taxon>
        <taxon>Saltatorellus</taxon>
    </lineage>
</organism>
<evidence type="ECO:0000256" key="2">
    <source>
        <dbReference type="SAM" id="MobiDB-lite"/>
    </source>
</evidence>
<dbReference type="EMBL" id="CP036434">
    <property type="protein sequence ID" value="QDV06731.1"/>
    <property type="molecule type" value="Genomic_DNA"/>
</dbReference>
<feature type="region of interest" description="Disordered" evidence="2">
    <location>
        <begin position="152"/>
        <end position="185"/>
    </location>
</feature>
<evidence type="ECO:0000313" key="4">
    <source>
        <dbReference type="Proteomes" id="UP000320390"/>
    </source>
</evidence>
<dbReference type="OrthoDB" id="9766163at2"/>
<dbReference type="Gene3D" id="2.30.310.10">
    <property type="entry name" value="ibrinogen binding protein from staphylococcus aureus domain"/>
    <property type="match status" value="1"/>
</dbReference>
<evidence type="ECO:0008006" key="5">
    <source>
        <dbReference type="Google" id="ProtNLM"/>
    </source>
</evidence>
<evidence type="ECO:0000256" key="1">
    <source>
        <dbReference type="SAM" id="Coils"/>
    </source>
</evidence>
<gene>
    <name evidence="3" type="ORF">Poly30_22460</name>
</gene>